<sequence length="150" mass="16405">MEQIIETVRSFDGALVVVPAPGGGLPEIAWGDAFFYYAPDGRMPLRTQPYGTIVTKDYPGDTASDLAPPDRWRVNVKVDRSTFLDLTGEEPRALTLPRDHAAADTVLPHPAYGALGWISVVNPAEGTTELVLRLLRAAHATARARARRER</sequence>
<reference evidence="2 3" key="1">
    <citation type="submission" date="2015-10" db="EMBL/GenBank/DDBJ databases">
        <title>Draft genome sequence of Streptomyces griseoruber DSM 40281, type strain for the species Streptomyces griseoruber.</title>
        <authorList>
            <person name="Ruckert C."/>
            <person name="Winkler A."/>
            <person name="Kalinowski J."/>
            <person name="Kampfer P."/>
            <person name="Glaeser S."/>
        </authorList>
    </citation>
    <scope>NUCLEOTIDE SEQUENCE [LARGE SCALE GENOMIC DNA]</scope>
    <source>
        <strain evidence="2 3">DSM 40281</strain>
    </source>
</reference>
<comment type="caution">
    <text evidence="2">The sequence shown here is derived from an EMBL/GenBank/DDBJ whole genome shotgun (WGS) entry which is preliminary data.</text>
</comment>
<accession>A0A101TAC9</accession>
<dbReference type="Pfam" id="PF19694">
    <property type="entry name" value="DUF6194"/>
    <property type="match status" value="1"/>
</dbReference>
<dbReference type="EMBL" id="LMWW01000003">
    <property type="protein sequence ID" value="KUN88609.1"/>
    <property type="molecule type" value="Genomic_DNA"/>
</dbReference>
<keyword evidence="3" id="KW-1185">Reference proteome</keyword>
<proteinExistence type="predicted"/>
<dbReference type="Proteomes" id="UP000052982">
    <property type="component" value="Unassembled WGS sequence"/>
</dbReference>
<evidence type="ECO:0000313" key="2">
    <source>
        <dbReference type="EMBL" id="KUN88609.1"/>
    </source>
</evidence>
<dbReference type="OrthoDB" id="9783727at2"/>
<gene>
    <name evidence="2" type="ORF">AQJ64_02745</name>
</gene>
<evidence type="ECO:0000313" key="3">
    <source>
        <dbReference type="Proteomes" id="UP000052982"/>
    </source>
</evidence>
<feature type="domain" description="DUF6194" evidence="1">
    <location>
        <begin position="1"/>
        <end position="149"/>
    </location>
</feature>
<dbReference type="STRING" id="1943.AQJ64_02745"/>
<dbReference type="AlphaFoldDB" id="A0A101TAC9"/>
<dbReference type="RefSeq" id="WP_055638905.1">
    <property type="nucleotide sequence ID" value="NZ_JBIRRP010000008.1"/>
</dbReference>
<dbReference type="InterPro" id="IPR045676">
    <property type="entry name" value="DUF6194"/>
</dbReference>
<name>A0A101TAC9_9ACTN</name>
<organism evidence="2 3">
    <name type="scientific">Streptomyces griseoruber</name>
    <dbReference type="NCBI Taxonomy" id="1943"/>
    <lineage>
        <taxon>Bacteria</taxon>
        <taxon>Bacillati</taxon>
        <taxon>Actinomycetota</taxon>
        <taxon>Actinomycetes</taxon>
        <taxon>Kitasatosporales</taxon>
        <taxon>Streptomycetaceae</taxon>
        <taxon>Streptomyces</taxon>
    </lineage>
</organism>
<protein>
    <recommendedName>
        <fullName evidence="1">DUF6194 domain-containing protein</fullName>
    </recommendedName>
</protein>
<evidence type="ECO:0000259" key="1">
    <source>
        <dbReference type="Pfam" id="PF19694"/>
    </source>
</evidence>